<evidence type="ECO:0000313" key="5">
    <source>
        <dbReference type="Proteomes" id="UP000247409"/>
    </source>
</evidence>
<dbReference type="InterPro" id="IPR050827">
    <property type="entry name" value="CRP1_MDG1_kinase"/>
</dbReference>
<feature type="domain" description="AMP-activated protein kinase glycogen-binding" evidence="3">
    <location>
        <begin position="224"/>
        <end position="295"/>
    </location>
</feature>
<reference evidence="4 5" key="1">
    <citation type="journal article" date="2018" name="Mol. Biol. Evol.">
        <title>Analysis of the draft genome of the red seaweed Gracilariopsis chorda provides insights into genome size evolution in Rhodophyta.</title>
        <authorList>
            <person name="Lee J."/>
            <person name="Yang E.C."/>
            <person name="Graf L."/>
            <person name="Yang J.H."/>
            <person name="Qiu H."/>
            <person name="Zel Zion U."/>
            <person name="Chan C.X."/>
            <person name="Stephens T.G."/>
            <person name="Weber A.P.M."/>
            <person name="Boo G.H."/>
            <person name="Boo S.M."/>
            <person name="Kim K.M."/>
            <person name="Shin Y."/>
            <person name="Jung M."/>
            <person name="Lee S.J."/>
            <person name="Yim H.S."/>
            <person name="Lee J.H."/>
            <person name="Bhattacharya D."/>
            <person name="Yoon H.S."/>
        </authorList>
    </citation>
    <scope>NUCLEOTIDE SEQUENCE [LARGE SCALE GENOMIC DNA]</scope>
    <source>
        <strain evidence="4 5">SKKU-2015</strain>
        <tissue evidence="4">Whole body</tissue>
    </source>
</reference>
<feature type="compositionally biased region" description="Acidic residues" evidence="2">
    <location>
        <begin position="689"/>
        <end position="699"/>
    </location>
</feature>
<protein>
    <submittedName>
        <fullName evidence="4">SNF1-related protein kinase regulatory subunit beta-2</fullName>
    </submittedName>
</protein>
<feature type="region of interest" description="Disordered" evidence="2">
    <location>
        <begin position="654"/>
        <end position="675"/>
    </location>
</feature>
<dbReference type="Proteomes" id="UP000247409">
    <property type="component" value="Unassembled WGS sequence"/>
</dbReference>
<dbReference type="GO" id="GO:0031588">
    <property type="term" value="C:nucleotide-activated protein kinase complex"/>
    <property type="evidence" value="ECO:0007669"/>
    <property type="project" value="TreeGrafter"/>
</dbReference>
<dbReference type="InterPro" id="IPR032640">
    <property type="entry name" value="AMPK1_CBM"/>
</dbReference>
<feature type="compositionally biased region" description="Polar residues" evidence="2">
    <location>
        <begin position="149"/>
        <end position="175"/>
    </location>
</feature>
<feature type="compositionally biased region" description="Acidic residues" evidence="2">
    <location>
        <begin position="542"/>
        <end position="555"/>
    </location>
</feature>
<accession>A0A2V3J069</accession>
<comment type="similarity">
    <text evidence="1">Belongs to the CRP1/MDG1 family.</text>
</comment>
<dbReference type="GO" id="GO:0005634">
    <property type="term" value="C:nucleus"/>
    <property type="evidence" value="ECO:0007669"/>
    <property type="project" value="TreeGrafter"/>
</dbReference>
<dbReference type="PANTHER" id="PTHR10343:SF81">
    <property type="entry name" value="CRUCIFORM DNA-RECOGNIZING PROTEIN 1-RELATED"/>
    <property type="match status" value="1"/>
</dbReference>
<dbReference type="GO" id="GO:0007165">
    <property type="term" value="P:signal transduction"/>
    <property type="evidence" value="ECO:0007669"/>
    <property type="project" value="TreeGrafter"/>
</dbReference>
<dbReference type="InterPro" id="IPR013783">
    <property type="entry name" value="Ig-like_fold"/>
</dbReference>
<gene>
    <name evidence="4" type="ORF">BWQ96_02476</name>
</gene>
<feature type="region of interest" description="Disordered" evidence="2">
    <location>
        <begin position="688"/>
        <end position="718"/>
    </location>
</feature>
<evidence type="ECO:0000259" key="3">
    <source>
        <dbReference type="Pfam" id="PF16561"/>
    </source>
</evidence>
<dbReference type="InterPro" id="IPR014756">
    <property type="entry name" value="Ig_E-set"/>
</dbReference>
<feature type="region of interest" description="Disordered" evidence="2">
    <location>
        <begin position="138"/>
        <end position="183"/>
    </location>
</feature>
<feature type="domain" description="AMP-activated protein kinase glycogen-binding" evidence="3">
    <location>
        <begin position="8"/>
        <end position="93"/>
    </location>
</feature>
<feature type="compositionally biased region" description="Basic and acidic residues" evidence="2">
    <location>
        <begin position="443"/>
        <end position="469"/>
    </location>
</feature>
<evidence type="ECO:0000256" key="1">
    <source>
        <dbReference type="ARBA" id="ARBA00038216"/>
    </source>
</evidence>
<comment type="caution">
    <text evidence="4">The sequence shown here is derived from an EMBL/GenBank/DDBJ whole genome shotgun (WGS) entry which is preliminary data.</text>
</comment>
<feature type="compositionally biased region" description="Basic and acidic residues" evidence="2">
    <location>
        <begin position="595"/>
        <end position="616"/>
    </location>
</feature>
<feature type="compositionally biased region" description="Basic and acidic residues" evidence="2">
    <location>
        <begin position="571"/>
        <end position="582"/>
    </location>
</feature>
<dbReference type="Pfam" id="PF16561">
    <property type="entry name" value="AMPK1_CBM"/>
    <property type="match status" value="2"/>
</dbReference>
<dbReference type="STRING" id="448386.A0A2V3J069"/>
<dbReference type="SUPFAM" id="SSF81296">
    <property type="entry name" value="E set domains"/>
    <property type="match status" value="2"/>
</dbReference>
<dbReference type="EMBL" id="NBIV01000020">
    <property type="protein sequence ID" value="PXF47794.1"/>
    <property type="molecule type" value="Genomic_DNA"/>
</dbReference>
<feature type="region of interest" description="Disordered" evidence="2">
    <location>
        <begin position="411"/>
        <end position="640"/>
    </location>
</feature>
<dbReference type="Gene3D" id="2.60.40.10">
    <property type="entry name" value="Immunoglobulins"/>
    <property type="match status" value="2"/>
</dbReference>
<feature type="compositionally biased region" description="Basic and acidic residues" evidence="2">
    <location>
        <begin position="708"/>
        <end position="718"/>
    </location>
</feature>
<evidence type="ECO:0000256" key="2">
    <source>
        <dbReference type="SAM" id="MobiDB-lite"/>
    </source>
</evidence>
<organism evidence="4 5">
    <name type="scientific">Gracilariopsis chorda</name>
    <dbReference type="NCBI Taxonomy" id="448386"/>
    <lineage>
        <taxon>Eukaryota</taxon>
        <taxon>Rhodophyta</taxon>
        <taxon>Florideophyceae</taxon>
        <taxon>Rhodymeniophycidae</taxon>
        <taxon>Gracilariales</taxon>
        <taxon>Gracilariaceae</taxon>
        <taxon>Gracilariopsis</taxon>
    </lineage>
</organism>
<feature type="compositionally biased region" description="Polar residues" evidence="2">
    <location>
        <begin position="654"/>
        <end position="666"/>
    </location>
</feature>
<sequence length="718" mass="80111">MNLNTAVPVTIEYFANDEHRSVAIKGSWDNWHSLTPLQRNQHESTSWHVDINLNPGVFLFKFIVDDHWQYAPNYKRQSDNFGGYNNVLHVLEEPQHETQPTHDNLPQSEAHLQATLGSGKAEPENRDNHKGALTPSHLQSHIAREQSKQLHSSLQQYPSDSDNSELQTPHNTAFSEQEEQTHSAEFVDALSQQVSHMLNASSKNACDPKRAVVSFVYHVDARHADVSVKGSWDQWQKQLPLVPSEHGYWHSNTALPPGSFLFKFVVDGKWTHSTQYEVQSDGFGGYNNVINVKESECGAEDGQLVSFISSLTAEPVEDHKPIGEQSGEENERAGQNVLEAPRAFSETSSNPNPFEAEVEGRETIEHTVLDELVPSSEIHEMISSDRTPQHDPGVPYLVERDELEGNEMQLRNTKDQGSRNGQEESWLPIQTPEYDTPDPAKPVQDENAEREVDHPRSVQDAQVRGKFDHPQTTQTVQVDGRGDHPQTTQIAQAEEGDNNLPTTQVAQAEEENHNIQTMQAAQATGEAGHPPTTVGSVTETRETDEDREEHIDEDDTGHQTEPIASFAAPLHPEKNEQDNHESDGEESACSSTGKAARDHDSEFGDHNVAEPEKMHSETGMSVSESNERVPVTSNDERDCSVQLREFDSSRMTYAEYSSTTSMQAQEESSDGDIQTDKLKQILQGKLMEDTSDVDLDDALDSVSGPSPRRKESRGCTMC</sequence>
<dbReference type="GO" id="GO:0019901">
    <property type="term" value="F:protein kinase binding"/>
    <property type="evidence" value="ECO:0007669"/>
    <property type="project" value="TreeGrafter"/>
</dbReference>
<name>A0A2V3J069_9FLOR</name>
<dbReference type="AlphaFoldDB" id="A0A2V3J069"/>
<proteinExistence type="inferred from homology"/>
<dbReference type="PANTHER" id="PTHR10343">
    <property type="entry name" value="5'-AMP-ACTIVATED PROTEIN KINASE , BETA SUBUNIT"/>
    <property type="match status" value="1"/>
</dbReference>
<dbReference type="OrthoDB" id="5976022at2759"/>
<evidence type="ECO:0000313" key="4">
    <source>
        <dbReference type="EMBL" id="PXF47794.1"/>
    </source>
</evidence>
<dbReference type="CDD" id="cd02859">
    <property type="entry name" value="E_set_AMPKbeta_like_N"/>
    <property type="match status" value="2"/>
</dbReference>
<keyword evidence="5" id="KW-1185">Reference proteome</keyword>
<dbReference type="GO" id="GO:0005737">
    <property type="term" value="C:cytoplasm"/>
    <property type="evidence" value="ECO:0007669"/>
    <property type="project" value="TreeGrafter"/>
</dbReference>